<organism evidence="2 3">
    <name type="scientific">Paraburkholderia ribeironis</name>
    <dbReference type="NCBI Taxonomy" id="1247936"/>
    <lineage>
        <taxon>Bacteria</taxon>
        <taxon>Pseudomonadati</taxon>
        <taxon>Pseudomonadota</taxon>
        <taxon>Betaproteobacteria</taxon>
        <taxon>Burkholderiales</taxon>
        <taxon>Burkholderiaceae</taxon>
        <taxon>Paraburkholderia</taxon>
    </lineage>
</organism>
<evidence type="ECO:0000313" key="3">
    <source>
        <dbReference type="Proteomes" id="UP000187012"/>
    </source>
</evidence>
<evidence type="ECO:0000259" key="1">
    <source>
        <dbReference type="Pfam" id="PF01521"/>
    </source>
</evidence>
<dbReference type="Gene3D" id="2.60.300.12">
    <property type="entry name" value="HesB-like domain"/>
    <property type="match status" value="1"/>
</dbReference>
<gene>
    <name evidence="2" type="ORF">BN2475_440057</name>
</gene>
<protein>
    <submittedName>
        <fullName evidence="2">HesB/YadR/YfhF-family protein</fullName>
    </submittedName>
</protein>
<proteinExistence type="predicted"/>
<name>A0A1N7S8G0_9BURK</name>
<dbReference type="Proteomes" id="UP000187012">
    <property type="component" value="Unassembled WGS sequence"/>
</dbReference>
<reference evidence="2 3" key="1">
    <citation type="submission" date="2016-12" db="EMBL/GenBank/DDBJ databases">
        <authorList>
            <person name="Song W.-J."/>
            <person name="Kurnit D.M."/>
        </authorList>
    </citation>
    <scope>NUCLEOTIDE SEQUENCE [LARGE SCALE GENOMIC DNA]</scope>
    <source>
        <strain evidence="2 3">STM7296</strain>
    </source>
</reference>
<dbReference type="OrthoDB" id="9810116at2"/>
<dbReference type="RefSeq" id="WP_094781192.1">
    <property type="nucleotide sequence ID" value="NZ_CYGX02000044.1"/>
</dbReference>
<dbReference type="Pfam" id="PF01521">
    <property type="entry name" value="Fe-S_biosyn"/>
    <property type="match status" value="1"/>
</dbReference>
<dbReference type="SUPFAM" id="SSF89360">
    <property type="entry name" value="HesB-like domain"/>
    <property type="match status" value="1"/>
</dbReference>
<dbReference type="InterPro" id="IPR035903">
    <property type="entry name" value="HesB-like_dom_sf"/>
</dbReference>
<dbReference type="InterPro" id="IPR000361">
    <property type="entry name" value="ATAP_core_dom"/>
</dbReference>
<feature type="domain" description="Core" evidence="1">
    <location>
        <begin position="5"/>
        <end position="94"/>
    </location>
</feature>
<dbReference type="AlphaFoldDB" id="A0A1N7S8G0"/>
<accession>A0A1N7S8G0</accession>
<keyword evidence="3" id="KW-1185">Reference proteome</keyword>
<dbReference type="STRING" id="1247936.BN2475_440057"/>
<evidence type="ECO:0000313" key="2">
    <source>
        <dbReference type="EMBL" id="SIT43621.1"/>
    </source>
</evidence>
<sequence length="134" mass="14150">MLPNFTVTPAAEKFMRRIVRFSGLPSGAGFRLLVNSGGCSGYETEFSAVAEAQPGDEAMEVNGLRLFLPAESRVLLDRVTIDFVDTPDRSGFAFMKADQGSGVAASAGASELTVARVDVGAIGRGRPLLPRQVS</sequence>
<dbReference type="EMBL" id="CYGX02000044">
    <property type="protein sequence ID" value="SIT43621.1"/>
    <property type="molecule type" value="Genomic_DNA"/>
</dbReference>